<keyword evidence="4" id="KW-0472">Membrane</keyword>
<reference evidence="5 6" key="1">
    <citation type="submission" date="2018-11" db="EMBL/GenBank/DDBJ databases">
        <title>Sequencing the genomes of 1000 actinobacteria strains.</title>
        <authorList>
            <person name="Klenk H.-P."/>
        </authorList>
    </citation>
    <scope>NUCLEOTIDE SEQUENCE [LARGE SCALE GENOMIC DNA]</scope>
    <source>
        <strain evidence="5 6">DSM 44231</strain>
    </source>
</reference>
<accession>A0A3N1H6E4</accession>
<keyword evidence="6" id="KW-1185">Reference proteome</keyword>
<evidence type="ECO:0000256" key="2">
    <source>
        <dbReference type="ARBA" id="ARBA00022676"/>
    </source>
</evidence>
<name>A0A3N1H6E4_9PSEU</name>
<dbReference type="EMBL" id="RJKM01000001">
    <property type="protein sequence ID" value="ROP38115.1"/>
    <property type="molecule type" value="Genomic_DNA"/>
</dbReference>
<evidence type="ECO:0000256" key="1">
    <source>
        <dbReference type="ARBA" id="ARBA00006739"/>
    </source>
</evidence>
<organism evidence="5 6">
    <name type="scientific">Saccharothrix texasensis</name>
    <dbReference type="NCBI Taxonomy" id="103734"/>
    <lineage>
        <taxon>Bacteria</taxon>
        <taxon>Bacillati</taxon>
        <taxon>Actinomycetota</taxon>
        <taxon>Actinomycetes</taxon>
        <taxon>Pseudonocardiales</taxon>
        <taxon>Pseudonocardiaceae</taxon>
        <taxon>Saccharothrix</taxon>
    </lineage>
</organism>
<dbReference type="Gene3D" id="3.90.550.10">
    <property type="entry name" value="Spore Coat Polysaccharide Biosynthesis Protein SpsA, Chain A"/>
    <property type="match status" value="1"/>
</dbReference>
<feature type="transmembrane region" description="Helical" evidence="4">
    <location>
        <begin position="404"/>
        <end position="425"/>
    </location>
</feature>
<dbReference type="AlphaFoldDB" id="A0A3N1H6E4"/>
<keyword evidence="4" id="KW-0812">Transmembrane</keyword>
<dbReference type="InterPro" id="IPR029044">
    <property type="entry name" value="Nucleotide-diphossugar_trans"/>
</dbReference>
<dbReference type="GO" id="GO:0016757">
    <property type="term" value="F:glycosyltransferase activity"/>
    <property type="evidence" value="ECO:0007669"/>
    <property type="project" value="UniProtKB-KW"/>
</dbReference>
<comment type="similarity">
    <text evidence="1">Belongs to the glycosyltransferase 2 family.</text>
</comment>
<evidence type="ECO:0000313" key="6">
    <source>
        <dbReference type="Proteomes" id="UP000268727"/>
    </source>
</evidence>
<gene>
    <name evidence="5" type="ORF">EDD40_3455</name>
</gene>
<evidence type="ECO:0000256" key="4">
    <source>
        <dbReference type="SAM" id="Phobius"/>
    </source>
</evidence>
<feature type="transmembrane region" description="Helical" evidence="4">
    <location>
        <begin position="360"/>
        <end position="384"/>
    </location>
</feature>
<dbReference type="SUPFAM" id="SSF53448">
    <property type="entry name" value="Nucleotide-diphospho-sugar transferases"/>
    <property type="match status" value="1"/>
</dbReference>
<protein>
    <submittedName>
        <fullName evidence="5">Glycosyl transferase family 2</fullName>
    </submittedName>
</protein>
<evidence type="ECO:0000313" key="5">
    <source>
        <dbReference type="EMBL" id="ROP38115.1"/>
    </source>
</evidence>
<dbReference type="Pfam" id="PF13641">
    <property type="entry name" value="Glyco_tranf_2_3"/>
    <property type="match status" value="1"/>
</dbReference>
<sequence length="453" mass="49211">MTPVADFDVLLGITRALTSTMGVAFAAYLVLVVLPYLRHRPRPHGRAADFEWHFLLPCRDEGAVVGGTVRYLREAFPDAHVWVIDDDSDDGTVDVVHGFRDDPHVHLVRRRRPHARTGKGDALNDAYRTVKLWMGRHADADRAVAVVVDAGGRPARDCLDVCAAEHLFGDPGVGAVQVDVRVANAGVRQAGGPRWRGVLGGLLVRVQDLELRTAVAAIRLSRGTTSPDGDGRFARLSALDSVAGPAGRPWRGSSPEDPELGVRLLTAGWRTGFTTDTHVHQEGLHSLRRLLAQRARTGHGTMRGLRHVRRIWASPHLSASGAAKLTCSLVQPWSRLLATLVYPVPLLVLGQRAAHAPGEVWAWLVDGAWTSFAVYGMLGLLPFVLWGPVYRARCAPTTGLARAIGYGFLYAIYASACCLASWPAVARPARGRDRWAETCGNTERIAADVALDH</sequence>
<feature type="transmembrane region" description="Helical" evidence="4">
    <location>
        <begin position="16"/>
        <end position="37"/>
    </location>
</feature>
<dbReference type="PANTHER" id="PTHR43630:SF1">
    <property type="entry name" value="POLY-BETA-1,6-N-ACETYL-D-GLUCOSAMINE SYNTHASE"/>
    <property type="match status" value="1"/>
</dbReference>
<dbReference type="PANTHER" id="PTHR43630">
    <property type="entry name" value="POLY-BETA-1,6-N-ACETYL-D-GLUCOSAMINE SYNTHASE"/>
    <property type="match status" value="1"/>
</dbReference>
<evidence type="ECO:0000256" key="3">
    <source>
        <dbReference type="ARBA" id="ARBA00022679"/>
    </source>
</evidence>
<comment type="caution">
    <text evidence="5">The sequence shown here is derived from an EMBL/GenBank/DDBJ whole genome shotgun (WGS) entry which is preliminary data.</text>
</comment>
<dbReference type="Proteomes" id="UP000268727">
    <property type="component" value="Unassembled WGS sequence"/>
</dbReference>
<proteinExistence type="inferred from homology"/>
<keyword evidence="4" id="KW-1133">Transmembrane helix</keyword>
<keyword evidence="3 5" id="KW-0808">Transferase</keyword>
<dbReference type="RefSeq" id="WP_246037705.1">
    <property type="nucleotide sequence ID" value="NZ_RJKM01000001.1"/>
</dbReference>
<keyword evidence="2" id="KW-0328">Glycosyltransferase</keyword>